<evidence type="ECO:0000313" key="2">
    <source>
        <dbReference type="EMBL" id="QDU21470.1"/>
    </source>
</evidence>
<dbReference type="Gene3D" id="2.60.40.420">
    <property type="entry name" value="Cupredoxins - blue copper proteins"/>
    <property type="match status" value="1"/>
</dbReference>
<dbReference type="EMBL" id="CP036273">
    <property type="protein sequence ID" value="QDU21470.1"/>
    <property type="molecule type" value="Genomic_DNA"/>
</dbReference>
<dbReference type="SUPFAM" id="SSF49464">
    <property type="entry name" value="Carboxypeptidase regulatory domain-like"/>
    <property type="match status" value="1"/>
</dbReference>
<feature type="signal peptide" evidence="1">
    <location>
        <begin position="1"/>
        <end position="22"/>
    </location>
</feature>
<gene>
    <name evidence="2" type="ORF">ETAA1_34370</name>
</gene>
<accession>A0A517XVD5</accession>
<evidence type="ECO:0000313" key="3">
    <source>
        <dbReference type="Proteomes" id="UP000319576"/>
    </source>
</evidence>
<dbReference type="AlphaFoldDB" id="A0A517XVD5"/>
<dbReference type="OrthoDB" id="9772097at2"/>
<name>A0A517XVD5_9BACT</name>
<evidence type="ECO:0000256" key="1">
    <source>
        <dbReference type="SAM" id="SignalP"/>
    </source>
</evidence>
<dbReference type="KEGG" id="uli:ETAA1_34370"/>
<sequence precursor="true">MRCRLFSLAAFAAAAVLPSAAAQPPAGWSNVKGQITFPAGAPIPERKALDVTQDKAHCLSKGPIPDETLIVNGKNRGIKNVVVWLRPDDMNAKSKLPAEQIHPSDKGRKAAEVTIDQPCCMFTPRVTLVRAGDTLVAKNSAPVAHNFFWTSGNNGDHNPTIPAGGSHKIGPLNPETAPIPYKCTIHPWMNGVVRVFDHPYYAVTDDDGNFSLANAPQGKYRMVVWHEKVGFLGGKDGRFGTPIEIKGDATQLKAMDFGELAK</sequence>
<dbReference type="SUPFAM" id="SSF49503">
    <property type="entry name" value="Cupredoxins"/>
    <property type="match status" value="1"/>
</dbReference>
<dbReference type="InterPro" id="IPR008969">
    <property type="entry name" value="CarboxyPept-like_regulatory"/>
</dbReference>
<proteinExistence type="predicted"/>
<keyword evidence="3" id="KW-1185">Reference proteome</keyword>
<reference evidence="2 3" key="1">
    <citation type="submission" date="2019-02" db="EMBL/GenBank/DDBJ databases">
        <title>Deep-cultivation of Planctomycetes and their phenomic and genomic characterization uncovers novel biology.</title>
        <authorList>
            <person name="Wiegand S."/>
            <person name="Jogler M."/>
            <person name="Boedeker C."/>
            <person name="Pinto D."/>
            <person name="Vollmers J."/>
            <person name="Rivas-Marin E."/>
            <person name="Kohn T."/>
            <person name="Peeters S.H."/>
            <person name="Heuer A."/>
            <person name="Rast P."/>
            <person name="Oberbeckmann S."/>
            <person name="Bunk B."/>
            <person name="Jeske O."/>
            <person name="Meyerdierks A."/>
            <person name="Storesund J.E."/>
            <person name="Kallscheuer N."/>
            <person name="Luecker S."/>
            <person name="Lage O.M."/>
            <person name="Pohl T."/>
            <person name="Merkel B.J."/>
            <person name="Hornburger P."/>
            <person name="Mueller R.-W."/>
            <person name="Bruemmer F."/>
            <person name="Labrenz M."/>
            <person name="Spormann A.M."/>
            <person name="Op den Camp H."/>
            <person name="Overmann J."/>
            <person name="Amann R."/>
            <person name="Jetten M.S.M."/>
            <person name="Mascher T."/>
            <person name="Medema M.H."/>
            <person name="Devos D.P."/>
            <person name="Kaster A.-K."/>
            <person name="Ovreas L."/>
            <person name="Rohde M."/>
            <person name="Galperin M.Y."/>
            <person name="Jogler C."/>
        </authorList>
    </citation>
    <scope>NUCLEOTIDE SEQUENCE [LARGE SCALE GENOMIC DNA]</scope>
    <source>
        <strain evidence="2 3">ETA_A1</strain>
    </source>
</reference>
<dbReference type="Proteomes" id="UP000319576">
    <property type="component" value="Chromosome"/>
</dbReference>
<keyword evidence="1" id="KW-0732">Signal</keyword>
<feature type="chain" id="PRO_5022153604" description="Rhamnogalacturonan lyase domain-containing protein" evidence="1">
    <location>
        <begin position="23"/>
        <end position="262"/>
    </location>
</feature>
<evidence type="ECO:0008006" key="4">
    <source>
        <dbReference type="Google" id="ProtNLM"/>
    </source>
</evidence>
<dbReference type="RefSeq" id="WP_145240447.1">
    <property type="nucleotide sequence ID" value="NZ_CP036273.1"/>
</dbReference>
<protein>
    <recommendedName>
        <fullName evidence="4">Rhamnogalacturonan lyase domain-containing protein</fullName>
    </recommendedName>
</protein>
<dbReference type="InterPro" id="IPR008972">
    <property type="entry name" value="Cupredoxin"/>
</dbReference>
<organism evidence="2 3">
    <name type="scientific">Urbifossiella limnaea</name>
    <dbReference type="NCBI Taxonomy" id="2528023"/>
    <lineage>
        <taxon>Bacteria</taxon>
        <taxon>Pseudomonadati</taxon>
        <taxon>Planctomycetota</taxon>
        <taxon>Planctomycetia</taxon>
        <taxon>Gemmatales</taxon>
        <taxon>Gemmataceae</taxon>
        <taxon>Urbifossiella</taxon>
    </lineage>
</organism>